<sequence>MGLPLRITFDDKDYTYQILNTNLINKDTTELEIIFNGEKVELVMDNKKTWVQKDQSNTIDPELIQALGRSVSLRLRM</sequence>
<reference evidence="1 2" key="1">
    <citation type="submission" date="2019-07" db="EMBL/GenBank/DDBJ databases">
        <authorList>
            <person name="Huq M.A."/>
        </authorList>
    </citation>
    <scope>NUCLEOTIDE SEQUENCE [LARGE SCALE GENOMIC DNA]</scope>
    <source>
        <strain evidence="1 2">MAH-19</strain>
    </source>
</reference>
<protein>
    <submittedName>
        <fullName evidence="1">Uncharacterized protein</fullName>
    </submittedName>
</protein>
<comment type="caution">
    <text evidence="1">The sequence shown here is derived from an EMBL/GenBank/DDBJ whole genome shotgun (WGS) entry which is preliminary data.</text>
</comment>
<dbReference type="EMBL" id="VLPK01000001">
    <property type="protein sequence ID" value="TSJ44257.1"/>
    <property type="molecule type" value="Genomic_DNA"/>
</dbReference>
<keyword evidence="2" id="KW-1185">Reference proteome</keyword>
<proteinExistence type="predicted"/>
<organism evidence="1 2">
    <name type="scientific">Mucilaginibacter corticis</name>
    <dbReference type="NCBI Taxonomy" id="2597670"/>
    <lineage>
        <taxon>Bacteria</taxon>
        <taxon>Pseudomonadati</taxon>
        <taxon>Bacteroidota</taxon>
        <taxon>Sphingobacteriia</taxon>
        <taxon>Sphingobacteriales</taxon>
        <taxon>Sphingobacteriaceae</taxon>
        <taxon>Mucilaginibacter</taxon>
    </lineage>
</organism>
<dbReference type="OrthoDB" id="798105at2"/>
<dbReference type="Proteomes" id="UP000318733">
    <property type="component" value="Unassembled WGS sequence"/>
</dbReference>
<dbReference type="AlphaFoldDB" id="A0A556MWG7"/>
<evidence type="ECO:0000313" key="1">
    <source>
        <dbReference type="EMBL" id="TSJ44257.1"/>
    </source>
</evidence>
<dbReference type="RefSeq" id="WP_144247820.1">
    <property type="nucleotide sequence ID" value="NZ_VLPK01000001.1"/>
</dbReference>
<evidence type="ECO:0000313" key="2">
    <source>
        <dbReference type="Proteomes" id="UP000318733"/>
    </source>
</evidence>
<gene>
    <name evidence="1" type="ORF">FO440_08800</name>
</gene>
<accession>A0A556MWG7</accession>
<name>A0A556MWG7_9SPHI</name>